<dbReference type="GO" id="GO:0046872">
    <property type="term" value="F:metal ion binding"/>
    <property type="evidence" value="ECO:0007669"/>
    <property type="project" value="UniProtKB-KW"/>
</dbReference>
<dbReference type="InterPro" id="IPR020552">
    <property type="entry name" value="Inositol_monoPase_Li-sen"/>
</dbReference>
<dbReference type="EC" id="3.1.3.25" evidence="9"/>
<gene>
    <name evidence="10" type="ORF">NDN08_006857</name>
</gene>
<dbReference type="PANTHER" id="PTHR20854">
    <property type="entry name" value="INOSITOL MONOPHOSPHATASE"/>
    <property type="match status" value="1"/>
</dbReference>
<evidence type="ECO:0000256" key="1">
    <source>
        <dbReference type="ARBA" id="ARBA00001033"/>
    </source>
</evidence>
<keyword evidence="7 8" id="KW-0460">Magnesium</keyword>
<evidence type="ECO:0000256" key="3">
    <source>
        <dbReference type="ARBA" id="ARBA00005152"/>
    </source>
</evidence>
<dbReference type="InterPro" id="IPR033942">
    <property type="entry name" value="IMPase"/>
</dbReference>
<feature type="binding site" evidence="8">
    <location>
        <position position="96"/>
    </location>
    <ligand>
        <name>Mg(2+)</name>
        <dbReference type="ChEBI" id="CHEBI:18420"/>
        <label>1</label>
        <note>catalytic</note>
    </ligand>
</feature>
<keyword evidence="6 9" id="KW-0378">Hydrolase</keyword>
<dbReference type="CDD" id="cd01639">
    <property type="entry name" value="IMPase"/>
    <property type="match status" value="1"/>
</dbReference>
<comment type="similarity">
    <text evidence="4 9">Belongs to the inositol monophosphatase superfamily.</text>
</comment>
<reference evidence="10 11" key="1">
    <citation type="journal article" date="2023" name="Nat. Commun.">
        <title>Origin of minicircular mitochondrial genomes in red algae.</title>
        <authorList>
            <person name="Lee Y."/>
            <person name="Cho C.H."/>
            <person name="Lee Y.M."/>
            <person name="Park S.I."/>
            <person name="Yang J.H."/>
            <person name="West J.A."/>
            <person name="Bhattacharya D."/>
            <person name="Yoon H.S."/>
        </authorList>
    </citation>
    <scope>NUCLEOTIDE SEQUENCE [LARGE SCALE GENOMIC DNA]</scope>
    <source>
        <strain evidence="10 11">CCMP1338</strain>
        <tissue evidence="10">Whole cell</tissue>
    </source>
</reference>
<sequence>MDVKDFDSGELSEMLAFVSDLASSAGQIIADAIRAKKLVTNKSQRDFVTDTDEKCEVIILDALKEKYPTHKFIGEEETAKAGVLPDLTDEPTWFCDPLDGTTNFVHGFPFVCVSIGLTLKKQPVLGVVHSPILEETFTAAKGLGALRNGSRISTSGETQMMRSLVITELGPDRSPSTLDTWMGRYRSVAERCRSMRGIGSCAIGMASVACGRADAMYEVGFGGPWDCVAGAALVTEAGGCVFDPSGKPFSVMCRRVACSASPALEWALAEALAPNSSNPSEPEYFAL</sequence>
<feature type="binding site" evidence="8">
    <location>
        <position position="98"/>
    </location>
    <ligand>
        <name>Mg(2+)</name>
        <dbReference type="ChEBI" id="CHEBI:18420"/>
        <label>1</label>
        <note>catalytic</note>
    </ligand>
</feature>
<dbReference type="Gene3D" id="3.30.540.10">
    <property type="entry name" value="Fructose-1,6-Bisphosphatase, subunit A, domain 1"/>
    <property type="match status" value="1"/>
</dbReference>
<dbReference type="Proteomes" id="UP001157974">
    <property type="component" value="Unassembled WGS sequence"/>
</dbReference>
<evidence type="ECO:0000256" key="9">
    <source>
        <dbReference type="RuleBase" id="RU364068"/>
    </source>
</evidence>
<evidence type="ECO:0000313" key="11">
    <source>
        <dbReference type="Proteomes" id="UP001157974"/>
    </source>
</evidence>
<comment type="catalytic activity">
    <reaction evidence="1 9">
        <text>a myo-inositol phosphate + H2O = myo-inositol + phosphate</text>
        <dbReference type="Rhea" id="RHEA:24056"/>
        <dbReference type="ChEBI" id="CHEBI:15377"/>
        <dbReference type="ChEBI" id="CHEBI:17268"/>
        <dbReference type="ChEBI" id="CHEBI:43474"/>
        <dbReference type="ChEBI" id="CHEBI:84139"/>
        <dbReference type="EC" id="3.1.3.25"/>
    </reaction>
</comment>
<dbReference type="FunFam" id="3.30.540.10:FF:000004">
    <property type="entry name" value="Inositol-1-monophosphatase"/>
    <property type="match status" value="1"/>
</dbReference>
<protein>
    <recommendedName>
        <fullName evidence="9">Inositol-1-monophosphatase</fullName>
        <ecNumber evidence="9">3.1.3.25</ecNumber>
    </recommendedName>
</protein>
<evidence type="ECO:0000256" key="6">
    <source>
        <dbReference type="ARBA" id="ARBA00022801"/>
    </source>
</evidence>
<evidence type="ECO:0000256" key="5">
    <source>
        <dbReference type="ARBA" id="ARBA00022723"/>
    </source>
</evidence>
<dbReference type="Pfam" id="PF00459">
    <property type="entry name" value="Inositol_P"/>
    <property type="match status" value="1"/>
</dbReference>
<dbReference type="PRINTS" id="PR00378">
    <property type="entry name" value="LIIMPHPHTASE"/>
</dbReference>
<comment type="cofactor">
    <cofactor evidence="2 8 9">
        <name>Mg(2+)</name>
        <dbReference type="ChEBI" id="CHEBI:18420"/>
    </cofactor>
</comment>
<evidence type="ECO:0000313" key="10">
    <source>
        <dbReference type="EMBL" id="KAJ8902452.1"/>
    </source>
</evidence>
<dbReference type="AlphaFoldDB" id="A0AAV8UMS5"/>
<dbReference type="FunFam" id="3.40.190.80:FF:000002">
    <property type="entry name" value="Inositol-1-monophosphatase"/>
    <property type="match status" value="1"/>
</dbReference>
<comment type="pathway">
    <text evidence="3 9">Polyol metabolism; myo-inositol biosynthesis; myo-inositol from D-glucose 6-phosphate: step 2/2.</text>
</comment>
<dbReference type="GO" id="GO:0046854">
    <property type="term" value="P:phosphatidylinositol phosphate biosynthetic process"/>
    <property type="evidence" value="ECO:0007669"/>
    <property type="project" value="InterPro"/>
</dbReference>
<dbReference type="SUPFAM" id="SSF56655">
    <property type="entry name" value="Carbohydrate phosphatase"/>
    <property type="match status" value="1"/>
</dbReference>
<feature type="binding site" evidence="8">
    <location>
        <position position="99"/>
    </location>
    <ligand>
        <name>Mg(2+)</name>
        <dbReference type="ChEBI" id="CHEBI:18420"/>
        <label>1</label>
        <note>catalytic</note>
    </ligand>
</feature>
<comment type="caution">
    <text evidence="10">The sequence shown here is derived from an EMBL/GenBank/DDBJ whole genome shotgun (WGS) entry which is preliminary data.</text>
</comment>
<evidence type="ECO:0000256" key="4">
    <source>
        <dbReference type="ARBA" id="ARBA00009759"/>
    </source>
</evidence>
<name>A0AAV8UMS5_9RHOD</name>
<dbReference type="Gene3D" id="3.40.190.80">
    <property type="match status" value="1"/>
</dbReference>
<dbReference type="PANTHER" id="PTHR20854:SF4">
    <property type="entry name" value="INOSITOL-1-MONOPHOSPHATASE-RELATED"/>
    <property type="match status" value="1"/>
</dbReference>
<dbReference type="PRINTS" id="PR00377">
    <property type="entry name" value="IMPHPHTASES"/>
</dbReference>
<keyword evidence="11" id="KW-1185">Reference proteome</keyword>
<dbReference type="EMBL" id="JAMWBK010000009">
    <property type="protein sequence ID" value="KAJ8902452.1"/>
    <property type="molecule type" value="Genomic_DNA"/>
</dbReference>
<proteinExistence type="inferred from homology"/>
<dbReference type="GO" id="GO:0008934">
    <property type="term" value="F:inositol monophosphate 1-phosphatase activity"/>
    <property type="evidence" value="ECO:0007669"/>
    <property type="project" value="InterPro"/>
</dbReference>
<feature type="binding site" evidence="8">
    <location>
        <position position="75"/>
    </location>
    <ligand>
        <name>Mg(2+)</name>
        <dbReference type="ChEBI" id="CHEBI:18420"/>
        <label>1</label>
        <note>catalytic</note>
    </ligand>
</feature>
<evidence type="ECO:0000256" key="7">
    <source>
        <dbReference type="ARBA" id="ARBA00022842"/>
    </source>
</evidence>
<accession>A0AAV8UMS5</accession>
<organism evidence="10 11">
    <name type="scientific">Rhodosorus marinus</name>
    <dbReference type="NCBI Taxonomy" id="101924"/>
    <lineage>
        <taxon>Eukaryota</taxon>
        <taxon>Rhodophyta</taxon>
        <taxon>Stylonematophyceae</taxon>
        <taxon>Stylonematales</taxon>
        <taxon>Stylonemataceae</taxon>
        <taxon>Rhodosorus</taxon>
    </lineage>
</organism>
<dbReference type="InterPro" id="IPR000760">
    <property type="entry name" value="Inositol_monophosphatase-like"/>
</dbReference>
<dbReference type="GO" id="GO:0007165">
    <property type="term" value="P:signal transduction"/>
    <property type="evidence" value="ECO:0007669"/>
    <property type="project" value="TreeGrafter"/>
</dbReference>
<keyword evidence="5 8" id="KW-0479">Metal-binding</keyword>
<evidence type="ECO:0000256" key="2">
    <source>
        <dbReference type="ARBA" id="ARBA00001946"/>
    </source>
</evidence>
<feature type="binding site" evidence="8">
    <location>
        <position position="226"/>
    </location>
    <ligand>
        <name>Mg(2+)</name>
        <dbReference type="ChEBI" id="CHEBI:18420"/>
        <label>1</label>
        <note>catalytic</note>
    </ligand>
</feature>
<dbReference type="GO" id="GO:0006020">
    <property type="term" value="P:inositol metabolic process"/>
    <property type="evidence" value="ECO:0007669"/>
    <property type="project" value="TreeGrafter"/>
</dbReference>
<evidence type="ECO:0000256" key="8">
    <source>
        <dbReference type="PIRSR" id="PIRSR600760-2"/>
    </source>
</evidence>